<dbReference type="PROSITE" id="PS01183">
    <property type="entry name" value="UBIE_1"/>
    <property type="match status" value="1"/>
</dbReference>
<evidence type="ECO:0000256" key="3">
    <source>
        <dbReference type="ARBA" id="ARBA00022688"/>
    </source>
</evidence>
<dbReference type="NCBIfam" id="TIGR01934">
    <property type="entry name" value="MenG_MenH_UbiE"/>
    <property type="match status" value="1"/>
</dbReference>
<dbReference type="GO" id="GO:0031314">
    <property type="term" value="C:extrinsic component of mitochondrial inner membrane"/>
    <property type="evidence" value="ECO:0007669"/>
    <property type="project" value="UniProtKB-UniRule"/>
</dbReference>
<evidence type="ECO:0000256" key="6">
    <source>
        <dbReference type="HAMAP-Rule" id="MF_03191"/>
    </source>
</evidence>
<dbReference type="UniPathway" id="UPA00232"/>
<evidence type="ECO:0000256" key="1">
    <source>
        <dbReference type="ARBA" id="ARBA00022603"/>
    </source>
</evidence>
<keyword evidence="8" id="KW-1185">Reference proteome</keyword>
<keyword evidence="6" id="KW-0999">Mitochondrion inner membrane</keyword>
<comment type="subcellular location">
    <subcellularLocation>
        <location evidence="6">Mitochondrion inner membrane</location>
        <topology evidence="6">Peripheral membrane protein</topology>
        <orientation evidence="6">Matrix side</orientation>
    </subcellularLocation>
</comment>
<comment type="function">
    <text evidence="6">Methyltransferase required for the conversion of 2-polyprenyl-6-methoxy-1,4-benzoquinol (DDMQH2) to 2-polyprenyl-3-methyl-6-methoxy-1,4-benzoquinol (DMQH2).</text>
</comment>
<dbReference type="Proteomes" id="UP000232323">
    <property type="component" value="Unassembled WGS sequence"/>
</dbReference>
<accession>A0A250WQR9</accession>
<dbReference type="FunFam" id="3.40.50.150:FF:000064">
    <property type="entry name" value="2-methoxy-6-polyprenyl-1,4-benzoquinol methylase, mitochondrial"/>
    <property type="match status" value="1"/>
</dbReference>
<dbReference type="AlphaFoldDB" id="A0A250WQR9"/>
<keyword evidence="1 6" id="KW-0489">Methyltransferase</keyword>
<dbReference type="GO" id="GO:0032259">
    <property type="term" value="P:methylation"/>
    <property type="evidence" value="ECO:0007669"/>
    <property type="project" value="UniProtKB-KW"/>
</dbReference>
<evidence type="ECO:0000313" key="7">
    <source>
        <dbReference type="EMBL" id="GAX73039.1"/>
    </source>
</evidence>
<gene>
    <name evidence="6" type="primary">COQ5</name>
    <name evidence="7" type="ORF">CEUSTIGMA_g491.t1</name>
</gene>
<dbReference type="EMBL" id="BEGY01000002">
    <property type="protein sequence ID" value="GAX73039.1"/>
    <property type="molecule type" value="Genomic_DNA"/>
</dbReference>
<name>A0A250WQR9_9CHLO</name>
<reference evidence="7 8" key="1">
    <citation type="submission" date="2017-08" db="EMBL/GenBank/DDBJ databases">
        <title>Acidophilic green algal genome provides insights into adaptation to an acidic environment.</title>
        <authorList>
            <person name="Hirooka S."/>
            <person name="Hirose Y."/>
            <person name="Kanesaki Y."/>
            <person name="Higuchi S."/>
            <person name="Fujiwara T."/>
            <person name="Onuma R."/>
            <person name="Era A."/>
            <person name="Ohbayashi R."/>
            <person name="Uzuka A."/>
            <person name="Nozaki H."/>
            <person name="Yoshikawa H."/>
            <person name="Miyagishima S.Y."/>
        </authorList>
    </citation>
    <scope>NUCLEOTIDE SEQUENCE [LARGE SCALE GENOMIC DNA]</scope>
    <source>
        <strain evidence="7 8">NIES-2499</strain>
    </source>
</reference>
<evidence type="ECO:0000256" key="4">
    <source>
        <dbReference type="ARBA" id="ARBA00022691"/>
    </source>
</evidence>
<dbReference type="Gene3D" id="3.40.50.150">
    <property type="entry name" value="Vaccinia Virus protein VP39"/>
    <property type="match status" value="1"/>
</dbReference>
<feature type="binding site" evidence="6">
    <location>
        <position position="141"/>
    </location>
    <ligand>
        <name>S-adenosyl-L-methionine</name>
        <dbReference type="ChEBI" id="CHEBI:59789"/>
    </ligand>
</feature>
<organism evidence="7 8">
    <name type="scientific">Chlamydomonas eustigma</name>
    <dbReference type="NCBI Taxonomy" id="1157962"/>
    <lineage>
        <taxon>Eukaryota</taxon>
        <taxon>Viridiplantae</taxon>
        <taxon>Chlorophyta</taxon>
        <taxon>core chlorophytes</taxon>
        <taxon>Chlorophyceae</taxon>
        <taxon>CS clade</taxon>
        <taxon>Chlamydomonadales</taxon>
        <taxon>Chlamydomonadaceae</taxon>
        <taxon>Chlamydomonas</taxon>
    </lineage>
</organism>
<dbReference type="PANTHER" id="PTHR43591:SF24">
    <property type="entry name" value="2-METHOXY-6-POLYPRENYL-1,4-BENZOQUINOL METHYLASE, MITOCHONDRIAL"/>
    <property type="match status" value="1"/>
</dbReference>
<dbReference type="GO" id="GO:0008425">
    <property type="term" value="F:2-methoxy-6-polyprenyl-1,4-benzoquinol methyltransferase activity"/>
    <property type="evidence" value="ECO:0007669"/>
    <property type="project" value="UniProtKB-UniRule"/>
</dbReference>
<dbReference type="OrthoDB" id="6329284at2759"/>
<dbReference type="InterPro" id="IPR023576">
    <property type="entry name" value="UbiE/COQ5_MeTrFase_CS"/>
</dbReference>
<comment type="catalytic activity">
    <reaction evidence="6">
        <text>a 2-methoxy-6-(all-trans-polyprenyl)benzene-1,4-diol + S-adenosyl-L-methionine = a 5-methoxy-2-methyl-3-(all-trans-polyprenyl)benzene-1,4-diol + S-adenosyl-L-homocysteine + H(+)</text>
        <dbReference type="Rhea" id="RHEA:28286"/>
        <dbReference type="Rhea" id="RHEA-COMP:10858"/>
        <dbReference type="Rhea" id="RHEA-COMP:10859"/>
        <dbReference type="ChEBI" id="CHEBI:15378"/>
        <dbReference type="ChEBI" id="CHEBI:57856"/>
        <dbReference type="ChEBI" id="CHEBI:59789"/>
        <dbReference type="ChEBI" id="CHEBI:84166"/>
        <dbReference type="ChEBI" id="CHEBI:84167"/>
        <dbReference type="EC" id="2.1.1.201"/>
    </reaction>
</comment>
<comment type="similarity">
    <text evidence="6">Belongs to the class I-like SAM-binding methyltransferase superfamily. MenG/UbiE family.</text>
</comment>
<comment type="caution">
    <text evidence="7">The sequence shown here is derived from an EMBL/GenBank/DDBJ whole genome shotgun (WGS) entry which is preliminary data.</text>
</comment>
<dbReference type="PANTHER" id="PTHR43591">
    <property type="entry name" value="METHYLTRANSFERASE"/>
    <property type="match status" value="1"/>
</dbReference>
<feature type="binding site" evidence="6">
    <location>
        <position position="98"/>
    </location>
    <ligand>
        <name>S-adenosyl-L-methionine</name>
        <dbReference type="ChEBI" id="CHEBI:59789"/>
    </ligand>
</feature>
<keyword evidence="4 6" id="KW-0949">S-adenosyl-L-methionine</keyword>
<evidence type="ECO:0000313" key="8">
    <source>
        <dbReference type="Proteomes" id="UP000232323"/>
    </source>
</evidence>
<keyword evidence="3 6" id="KW-0831">Ubiquinone biosynthesis</keyword>
<proteinExistence type="inferred from homology"/>
<comment type="caution">
    <text evidence="6">Lacks conserved residue(s) required for the propagation of feature annotation.</text>
</comment>
<comment type="pathway">
    <text evidence="6">Cofactor biosynthesis; ubiquinone biosynthesis.</text>
</comment>
<evidence type="ECO:0000256" key="2">
    <source>
        <dbReference type="ARBA" id="ARBA00022679"/>
    </source>
</evidence>
<keyword evidence="6" id="KW-0496">Mitochondrion</keyword>
<dbReference type="InterPro" id="IPR029063">
    <property type="entry name" value="SAM-dependent_MTases_sf"/>
</dbReference>
<comment type="subunit">
    <text evidence="5">Component of a multi-subunit COQ enzyme complex, composed of at least COQ3, COQ4, COQ5, COQ6, COQ7 and COQ9. Interacts with PYURF; the interaction is direct, stabilizes COQ5 protein and associates PYURF with COQ enzyme complex.</text>
</comment>
<dbReference type="SUPFAM" id="SSF53335">
    <property type="entry name" value="S-adenosyl-L-methionine-dependent methyltransferases"/>
    <property type="match status" value="1"/>
</dbReference>
<dbReference type="HAMAP" id="MF_01813">
    <property type="entry name" value="MenG_UbiE_methyltr"/>
    <property type="match status" value="1"/>
</dbReference>
<evidence type="ECO:0000256" key="5">
    <source>
        <dbReference type="ARBA" id="ARBA00046387"/>
    </source>
</evidence>
<dbReference type="PROSITE" id="PS01184">
    <property type="entry name" value="UBIE_2"/>
    <property type="match status" value="1"/>
</dbReference>
<dbReference type="InterPro" id="IPR004033">
    <property type="entry name" value="UbiE/COQ5_MeTrFase"/>
</dbReference>
<dbReference type="STRING" id="1157962.A0A250WQR9"/>
<keyword evidence="2 6" id="KW-0808">Transferase</keyword>
<dbReference type="CDD" id="cd02440">
    <property type="entry name" value="AdoMet_MTases"/>
    <property type="match status" value="1"/>
</dbReference>
<protein>
    <recommendedName>
        <fullName evidence="6">2-methoxy-6-polyprenyl-1,4-benzoquinol methylase, mitochondrial</fullName>
        <ecNumber evidence="6">2.1.1.201</ecNumber>
    </recommendedName>
    <alternativeName>
        <fullName evidence="6">Ubiquinone biosynthesis methyltransferase COQ5</fullName>
    </alternativeName>
</protein>
<dbReference type="Pfam" id="PF01209">
    <property type="entry name" value="Ubie_methyltran"/>
    <property type="match status" value="1"/>
</dbReference>
<dbReference type="EC" id="2.1.1.201" evidence="6"/>
<feature type="binding site" evidence="6">
    <location>
        <begin position="172"/>
        <end position="173"/>
    </location>
    <ligand>
        <name>S-adenosyl-L-methionine</name>
        <dbReference type="ChEBI" id="CHEBI:59789"/>
    </ligand>
</feature>
<sequence>MLNVLKKSCSTIGNLRHCMIAVSHYSTNKSTPTDFGFKEVPWDEKQTLVGQVFSSVASSYDIMNDLMSGGLHRLWKDRLVETLRPFPGMKHLDVAGGTGDVAFRVLRALRQVELSAKSRPSMQSSTSSSTQLVPGSVVVCDINPSMLEEGKKKAEKEHDLKSDPGLSFEESNAENLQQFSDASFDSYTIAFGIRNVSDRAAALREAHRVLKPGGRFLCLEFSQVKQRGLKELYDMYSFNVIPRIGGIVANDSASYQYLVESIRTFPDQETFAQMMEEAGFKAVTFENHLSGIVAIHSGFKL</sequence>
<keyword evidence="6" id="KW-0472">Membrane</keyword>
<dbReference type="PROSITE" id="PS51608">
    <property type="entry name" value="SAM_MT_UBIE"/>
    <property type="match status" value="1"/>
</dbReference>